<dbReference type="STRING" id="1503925.TH53_12165"/>
<dbReference type="RefSeq" id="WP_041882365.1">
    <property type="nucleotide sequence ID" value="NZ_CP157278.1"/>
</dbReference>
<dbReference type="Proteomes" id="UP000032049">
    <property type="component" value="Unassembled WGS sequence"/>
</dbReference>
<name>A0A0D0GI69_9SPHI</name>
<feature type="domain" description="Cyclic nucleotide-binding" evidence="1">
    <location>
        <begin position="30"/>
        <end position="108"/>
    </location>
</feature>
<reference evidence="2 3" key="1">
    <citation type="submission" date="2015-01" db="EMBL/GenBank/DDBJ databases">
        <title>Draft genome sequence of Pedobacter sp. NL19 isolated from sludge of an effluent treatment pond in an abandoned uranium mine.</title>
        <authorList>
            <person name="Santos T."/>
            <person name="Caetano T."/>
            <person name="Covas C."/>
            <person name="Cruz A."/>
            <person name="Mendo S."/>
        </authorList>
    </citation>
    <scope>NUCLEOTIDE SEQUENCE [LARGE SCALE GENOMIC DNA]</scope>
    <source>
        <strain evidence="2 3">NL19</strain>
    </source>
</reference>
<accession>A0A0D0GI69</accession>
<dbReference type="CDD" id="cd00038">
    <property type="entry name" value="CAP_ED"/>
    <property type="match status" value="1"/>
</dbReference>
<evidence type="ECO:0000313" key="2">
    <source>
        <dbReference type="EMBL" id="KIO76962.1"/>
    </source>
</evidence>
<dbReference type="SUPFAM" id="SSF51206">
    <property type="entry name" value="cAMP-binding domain-like"/>
    <property type="match status" value="1"/>
</dbReference>
<dbReference type="AlphaFoldDB" id="A0A0D0GI69"/>
<sequence>MYTLLRENVEKHIHLTDEEFAQFSAPFYLQKVQKKDMLLREGEICKFEGFVNKGCLRVYYLDESGFEKVLYFAIEGWWITDIDSFTNQSPSILNIEALEDSEILMITYPYKNILYETLPKVEKLFRVMTQKTHAALQRRMISSLSKTADKRYLEFITKYPQLEQRLSQQQVAAYLGISHEFLSKIRKKVSRLR</sequence>
<evidence type="ECO:0000259" key="1">
    <source>
        <dbReference type="Pfam" id="PF00027"/>
    </source>
</evidence>
<dbReference type="Gene3D" id="2.60.120.10">
    <property type="entry name" value="Jelly Rolls"/>
    <property type="match status" value="1"/>
</dbReference>
<dbReference type="OrthoDB" id="9152304at2"/>
<dbReference type="InterPro" id="IPR014710">
    <property type="entry name" value="RmlC-like_jellyroll"/>
</dbReference>
<dbReference type="InterPro" id="IPR018490">
    <property type="entry name" value="cNMP-bd_dom_sf"/>
</dbReference>
<dbReference type="Pfam" id="PF00027">
    <property type="entry name" value="cNMP_binding"/>
    <property type="match status" value="1"/>
</dbReference>
<proteinExistence type="predicted"/>
<comment type="caution">
    <text evidence="2">The sequence shown here is derived from an EMBL/GenBank/DDBJ whole genome shotgun (WGS) entry which is preliminary data.</text>
</comment>
<gene>
    <name evidence="2" type="ORF">TH53_12165</name>
</gene>
<dbReference type="EMBL" id="JXRA01000051">
    <property type="protein sequence ID" value="KIO76962.1"/>
    <property type="molecule type" value="Genomic_DNA"/>
</dbReference>
<dbReference type="InterPro" id="IPR000595">
    <property type="entry name" value="cNMP-bd_dom"/>
</dbReference>
<keyword evidence="3" id="KW-1185">Reference proteome</keyword>
<protein>
    <submittedName>
        <fullName evidence="2">Catabolite gene activator protein</fullName>
    </submittedName>
</protein>
<organism evidence="2 3">
    <name type="scientific">Pedobacter lusitanus</name>
    <dbReference type="NCBI Taxonomy" id="1503925"/>
    <lineage>
        <taxon>Bacteria</taxon>
        <taxon>Pseudomonadati</taxon>
        <taxon>Bacteroidota</taxon>
        <taxon>Sphingobacteriia</taxon>
        <taxon>Sphingobacteriales</taxon>
        <taxon>Sphingobacteriaceae</taxon>
        <taxon>Pedobacter</taxon>
    </lineage>
</organism>
<evidence type="ECO:0000313" key="3">
    <source>
        <dbReference type="Proteomes" id="UP000032049"/>
    </source>
</evidence>